<dbReference type="InterPro" id="IPR000515">
    <property type="entry name" value="MetI-like"/>
</dbReference>
<keyword evidence="6 7" id="KW-0472">Membrane</keyword>
<evidence type="ECO:0000256" key="7">
    <source>
        <dbReference type="RuleBase" id="RU363032"/>
    </source>
</evidence>
<reference evidence="10" key="1">
    <citation type="journal article" date="2019" name="Int. J. Syst. Evol. Microbiol.">
        <title>The Global Catalogue of Microorganisms (GCM) 10K type strain sequencing project: providing services to taxonomists for standard genome sequencing and annotation.</title>
        <authorList>
            <consortium name="The Broad Institute Genomics Platform"/>
            <consortium name="The Broad Institute Genome Sequencing Center for Infectious Disease"/>
            <person name="Wu L."/>
            <person name="Ma J."/>
        </authorList>
    </citation>
    <scope>NUCLEOTIDE SEQUENCE [LARGE SCALE GENOMIC DNA]</scope>
    <source>
        <strain evidence="10">KACC 12633</strain>
    </source>
</reference>
<dbReference type="PROSITE" id="PS50928">
    <property type="entry name" value="ABC_TM1"/>
    <property type="match status" value="1"/>
</dbReference>
<dbReference type="RefSeq" id="WP_266344442.1">
    <property type="nucleotide sequence ID" value="NZ_JAPKNH010000005.1"/>
</dbReference>
<feature type="transmembrane region" description="Helical" evidence="7">
    <location>
        <begin position="216"/>
        <end position="245"/>
    </location>
</feature>
<keyword evidence="10" id="KW-1185">Reference proteome</keyword>
<evidence type="ECO:0000313" key="10">
    <source>
        <dbReference type="Proteomes" id="UP001596150"/>
    </source>
</evidence>
<dbReference type="PANTHER" id="PTHR43386:SF26">
    <property type="entry name" value="ABC TRANSPORTER PERMEASE PROTEIN"/>
    <property type="match status" value="1"/>
</dbReference>
<evidence type="ECO:0000259" key="8">
    <source>
        <dbReference type="PROSITE" id="PS50928"/>
    </source>
</evidence>
<dbReference type="Proteomes" id="UP001596150">
    <property type="component" value="Unassembled WGS sequence"/>
</dbReference>
<evidence type="ECO:0000313" key="9">
    <source>
        <dbReference type="EMBL" id="MFC5518797.1"/>
    </source>
</evidence>
<protein>
    <submittedName>
        <fullName evidence="9">ABC transporter permease</fullName>
    </submittedName>
</protein>
<dbReference type="SUPFAM" id="SSF161098">
    <property type="entry name" value="MetI-like"/>
    <property type="match status" value="1"/>
</dbReference>
<feature type="transmembrane region" description="Helical" evidence="7">
    <location>
        <begin position="265"/>
        <end position="293"/>
    </location>
</feature>
<feature type="transmembrane region" description="Helical" evidence="7">
    <location>
        <begin position="33"/>
        <end position="54"/>
    </location>
</feature>
<dbReference type="PANTHER" id="PTHR43386">
    <property type="entry name" value="OLIGOPEPTIDE TRANSPORT SYSTEM PERMEASE PROTEIN APPC"/>
    <property type="match status" value="1"/>
</dbReference>
<evidence type="ECO:0000256" key="5">
    <source>
        <dbReference type="ARBA" id="ARBA00022989"/>
    </source>
</evidence>
<evidence type="ECO:0000256" key="3">
    <source>
        <dbReference type="ARBA" id="ARBA00022475"/>
    </source>
</evidence>
<name>A0ABW0Q3X8_9HYPH</name>
<dbReference type="InterPro" id="IPR050366">
    <property type="entry name" value="BP-dependent_transpt_permease"/>
</dbReference>
<feature type="domain" description="ABC transmembrane type-1" evidence="8">
    <location>
        <begin position="99"/>
        <end position="288"/>
    </location>
</feature>
<keyword evidence="4 7" id="KW-0812">Transmembrane</keyword>
<keyword evidence="3" id="KW-1003">Cell membrane</keyword>
<dbReference type="Pfam" id="PF00528">
    <property type="entry name" value="BPD_transp_1"/>
    <property type="match status" value="1"/>
</dbReference>
<evidence type="ECO:0000256" key="4">
    <source>
        <dbReference type="ARBA" id="ARBA00022692"/>
    </source>
</evidence>
<accession>A0ABW0Q3X8</accession>
<evidence type="ECO:0000256" key="1">
    <source>
        <dbReference type="ARBA" id="ARBA00004651"/>
    </source>
</evidence>
<dbReference type="InterPro" id="IPR035906">
    <property type="entry name" value="MetI-like_sf"/>
</dbReference>
<evidence type="ECO:0000256" key="2">
    <source>
        <dbReference type="ARBA" id="ARBA00022448"/>
    </source>
</evidence>
<comment type="caution">
    <text evidence="9">The sequence shown here is derived from an EMBL/GenBank/DDBJ whole genome shotgun (WGS) entry which is preliminary data.</text>
</comment>
<comment type="similarity">
    <text evidence="7">Belongs to the binding-protein-dependent transport system permease family.</text>
</comment>
<sequence length="317" mass="33868">MSLTANSPSASRPAARRRKPAGLLSELLGDRPAVLATGFLLLIVFVAILVPLIVPHDPAAQALRARLDPPAWLAGGSWSHVLGTDNLGRDVLSRIMYGARTSLSISLTVCAIASTFGIAMGLIAAYVGGRTDTILMRIVDTQLSFPDLLLALTVLTVLGSSPVTVVIILSISGWMVYARMTRGIVVSARHEGYVEAAELVGCSMPRIILRHILPNIAAPLSTLLILEFARVVLAEAALSFLGMGIQPPATSWGLDIALGKDHVFGAWWLVTFPGLAIALTILSANVLAAWARVTTDPQEREKRFARTVARRSGSKRR</sequence>
<dbReference type="Pfam" id="PF12911">
    <property type="entry name" value="OppC_N"/>
    <property type="match status" value="1"/>
</dbReference>
<dbReference type="Gene3D" id="1.10.3720.10">
    <property type="entry name" value="MetI-like"/>
    <property type="match status" value="1"/>
</dbReference>
<keyword evidence="2 7" id="KW-0813">Transport</keyword>
<feature type="transmembrane region" description="Helical" evidence="7">
    <location>
        <begin position="103"/>
        <end position="128"/>
    </location>
</feature>
<dbReference type="InterPro" id="IPR025966">
    <property type="entry name" value="OppC_N"/>
</dbReference>
<dbReference type="CDD" id="cd06261">
    <property type="entry name" value="TM_PBP2"/>
    <property type="match status" value="1"/>
</dbReference>
<proteinExistence type="inferred from homology"/>
<dbReference type="EMBL" id="JBHSML010000014">
    <property type="protein sequence ID" value="MFC5518797.1"/>
    <property type="molecule type" value="Genomic_DNA"/>
</dbReference>
<comment type="subcellular location">
    <subcellularLocation>
        <location evidence="1 7">Cell membrane</location>
        <topology evidence="1 7">Multi-pass membrane protein</topology>
    </subcellularLocation>
</comment>
<feature type="transmembrane region" description="Helical" evidence="7">
    <location>
        <begin position="148"/>
        <end position="177"/>
    </location>
</feature>
<keyword evidence="5 7" id="KW-1133">Transmembrane helix</keyword>
<organism evidence="9 10">
    <name type="scientific">Kaistia terrae</name>
    <dbReference type="NCBI Taxonomy" id="537017"/>
    <lineage>
        <taxon>Bacteria</taxon>
        <taxon>Pseudomonadati</taxon>
        <taxon>Pseudomonadota</taxon>
        <taxon>Alphaproteobacteria</taxon>
        <taxon>Hyphomicrobiales</taxon>
        <taxon>Kaistiaceae</taxon>
        <taxon>Kaistia</taxon>
    </lineage>
</organism>
<gene>
    <name evidence="9" type="ORF">ACFPP9_23680</name>
</gene>
<evidence type="ECO:0000256" key="6">
    <source>
        <dbReference type="ARBA" id="ARBA00023136"/>
    </source>
</evidence>